<feature type="compositionally biased region" description="Basic residues" evidence="1">
    <location>
        <begin position="332"/>
        <end position="343"/>
    </location>
</feature>
<feature type="region of interest" description="Disordered" evidence="1">
    <location>
        <begin position="351"/>
        <end position="370"/>
    </location>
</feature>
<reference evidence="2 3" key="1">
    <citation type="submission" date="2018-03" db="EMBL/GenBank/DDBJ databases">
        <title>Genomes of Pezizomycetes fungi and the evolution of truffles.</title>
        <authorList>
            <person name="Murat C."/>
            <person name="Payen T."/>
            <person name="Noel B."/>
            <person name="Kuo A."/>
            <person name="Martin F.M."/>
        </authorList>
    </citation>
    <scope>NUCLEOTIDE SEQUENCE [LARGE SCALE GENOMIC DNA]</scope>
    <source>
        <strain evidence="2">091103-1</strain>
    </source>
</reference>
<keyword evidence="3" id="KW-1185">Reference proteome</keyword>
<comment type="caution">
    <text evidence="2">The sequence shown here is derived from an EMBL/GenBank/DDBJ whole genome shotgun (WGS) entry which is preliminary data.</text>
</comment>
<evidence type="ECO:0000256" key="1">
    <source>
        <dbReference type="SAM" id="MobiDB-lite"/>
    </source>
</evidence>
<organism evidence="2 3">
    <name type="scientific">Tuber magnatum</name>
    <name type="common">white Piedmont truffle</name>
    <dbReference type="NCBI Taxonomy" id="42249"/>
    <lineage>
        <taxon>Eukaryota</taxon>
        <taxon>Fungi</taxon>
        <taxon>Dikarya</taxon>
        <taxon>Ascomycota</taxon>
        <taxon>Pezizomycotina</taxon>
        <taxon>Pezizomycetes</taxon>
        <taxon>Pezizales</taxon>
        <taxon>Tuberaceae</taxon>
        <taxon>Tuber</taxon>
    </lineage>
</organism>
<dbReference type="AlphaFoldDB" id="A0A317SNQ1"/>
<name>A0A317SNQ1_9PEZI</name>
<dbReference type="EMBL" id="PYWC01000049">
    <property type="protein sequence ID" value="PWW75247.1"/>
    <property type="molecule type" value="Genomic_DNA"/>
</dbReference>
<sequence length="481" mass="54324">MSGTGIAYSYFLKGADLCTRQKGTWRNCPHGLQEAILTDLRESIIERYKLEYKIVTERREGYDDGGEAVGAALASCASDRARGRMSDSLRDQNTEGHTPVHAAPSLYSLPPYRQTDVGTDVSQATGYDGLEFPDDGPFLADEGCQLRRRLGVRTIRSRTQSQPLSLRLNDLEGAPAPGSDHLYVQDLETCGCGVGEDMRGPDAQIRGLKSVLVVVALRERYARGTLAKIMRGGPVARGGADPVGGMKQTHRGWGCESEMGRRVWAQWTGRQEGKERNFESNRKKEEVHSGKGKGKEVEKSQKFPRIPDIIDARREKRNAVKEIDSESEWQGRKRKKRGQKKGSWRKEIDSESELYCSEGEDPRKEERSWRKEIDSELELYCREEEDLREKGKSWRKEIDSELSGWEEEEPRHENRSIRKEIASELELFPWEEEDANNILEITSLEHIAAKDSALGPSLSLFKSLPLQSDLIQPAIIEISSD</sequence>
<evidence type="ECO:0000313" key="3">
    <source>
        <dbReference type="Proteomes" id="UP000246991"/>
    </source>
</evidence>
<protein>
    <submittedName>
        <fullName evidence="2">Uncharacterized protein</fullName>
    </submittedName>
</protein>
<feature type="region of interest" description="Disordered" evidence="1">
    <location>
        <begin position="267"/>
        <end position="345"/>
    </location>
</feature>
<dbReference type="Proteomes" id="UP000246991">
    <property type="component" value="Unassembled WGS sequence"/>
</dbReference>
<proteinExistence type="predicted"/>
<accession>A0A317SNQ1</accession>
<gene>
    <name evidence="2" type="ORF">C7212DRAFT_345237</name>
</gene>
<feature type="compositionally biased region" description="Basic and acidic residues" evidence="1">
    <location>
        <begin position="360"/>
        <end position="370"/>
    </location>
</feature>
<evidence type="ECO:0000313" key="2">
    <source>
        <dbReference type="EMBL" id="PWW75247.1"/>
    </source>
</evidence>
<feature type="compositionally biased region" description="Basic and acidic residues" evidence="1">
    <location>
        <begin position="308"/>
        <end position="324"/>
    </location>
</feature>
<feature type="region of interest" description="Disordered" evidence="1">
    <location>
        <begin position="88"/>
        <end position="109"/>
    </location>
</feature>
<feature type="compositionally biased region" description="Basic and acidic residues" evidence="1">
    <location>
        <begin position="271"/>
        <end position="301"/>
    </location>
</feature>